<feature type="domain" description="Transketolase-like pyrimidine-binding" evidence="2">
    <location>
        <begin position="7"/>
        <end position="77"/>
    </location>
</feature>
<organism evidence="3">
    <name type="scientific">human gut metagenome</name>
    <dbReference type="NCBI Taxonomy" id="408170"/>
    <lineage>
        <taxon>unclassified sequences</taxon>
        <taxon>metagenomes</taxon>
        <taxon>organismal metagenomes</taxon>
    </lineage>
</organism>
<keyword evidence="1" id="KW-0786">Thiamine pyrophosphate</keyword>
<feature type="non-terminal residue" evidence="3">
    <location>
        <position position="1"/>
    </location>
</feature>
<feature type="non-terminal residue" evidence="3">
    <location>
        <position position="79"/>
    </location>
</feature>
<dbReference type="EMBL" id="AZMM01017738">
    <property type="protein sequence ID" value="ETJ25600.1"/>
    <property type="molecule type" value="Genomic_DNA"/>
</dbReference>
<dbReference type="AlphaFoldDB" id="W1X816"/>
<evidence type="ECO:0000259" key="2">
    <source>
        <dbReference type="Pfam" id="PF02779"/>
    </source>
</evidence>
<dbReference type="InterPro" id="IPR029061">
    <property type="entry name" value="THDP-binding"/>
</dbReference>
<dbReference type="SUPFAM" id="SSF52518">
    <property type="entry name" value="Thiamin diphosphate-binding fold (THDP-binding)"/>
    <property type="match status" value="1"/>
</dbReference>
<evidence type="ECO:0000256" key="1">
    <source>
        <dbReference type="ARBA" id="ARBA00023052"/>
    </source>
</evidence>
<reference evidence="3" key="1">
    <citation type="submission" date="2013-12" db="EMBL/GenBank/DDBJ databases">
        <title>A Varibaculum cambriense genome reconstructed from a premature infant gut community with otherwise low bacterial novelty that shifts toward anaerobic metabolism during the third week of life.</title>
        <authorList>
            <person name="Brown C.T."/>
            <person name="Sharon I."/>
            <person name="Thomas B.C."/>
            <person name="Castelle C.J."/>
            <person name="Morowitz M.J."/>
            <person name="Banfield J.F."/>
        </authorList>
    </citation>
    <scope>NUCLEOTIDE SEQUENCE</scope>
</reference>
<dbReference type="PANTHER" id="PTHR43257:SF2">
    <property type="entry name" value="PYRUVATE DEHYDROGENASE E1 COMPONENT SUBUNIT BETA"/>
    <property type="match status" value="1"/>
</dbReference>
<dbReference type="Gene3D" id="3.40.50.970">
    <property type="match status" value="1"/>
</dbReference>
<name>W1X816_9ZZZZ</name>
<protein>
    <submittedName>
        <fullName evidence="3">3-methyl-2-oxobutanoate dehydrogenase</fullName>
    </submittedName>
</protein>
<proteinExistence type="predicted"/>
<dbReference type="InterPro" id="IPR005475">
    <property type="entry name" value="Transketolase-like_Pyr-bd"/>
</dbReference>
<gene>
    <name evidence="3" type="ORF">Q604_UNBC17738G0001</name>
</gene>
<dbReference type="PANTHER" id="PTHR43257">
    <property type="entry name" value="PYRUVATE DEHYDROGENASE E1 COMPONENT BETA SUBUNIT"/>
    <property type="match status" value="1"/>
</dbReference>
<comment type="caution">
    <text evidence="3">The sequence shown here is derived from an EMBL/GenBank/DDBJ whole genome shotgun (WGS) entry which is preliminary data.</text>
</comment>
<sequence length="79" mass="8642">TMSEERKLTFMGAINEAIDQSMEKDEDVILIGTDVSGGAKVDHIKDDDTFGGVFGVTKGLAKKYSRKRVIDTPIAEHIT</sequence>
<accession>W1X816</accession>
<evidence type="ECO:0000313" key="3">
    <source>
        <dbReference type="EMBL" id="ETJ25600.1"/>
    </source>
</evidence>
<dbReference type="Pfam" id="PF02779">
    <property type="entry name" value="Transket_pyr"/>
    <property type="match status" value="1"/>
</dbReference>